<dbReference type="SUPFAM" id="SSF54523">
    <property type="entry name" value="Pili subunits"/>
    <property type="match status" value="1"/>
</dbReference>
<keyword evidence="2" id="KW-0488">Methylation</keyword>
<keyword evidence="8" id="KW-1185">Reference proteome</keyword>
<dbReference type="PROSITE" id="PS00409">
    <property type="entry name" value="PROKAR_NTER_METHYL"/>
    <property type="match status" value="1"/>
</dbReference>
<sequence length="177" mass="19471">MGKGIFQKGKYQSGFTLVELLVVIAIIGILAAIILPNAFNAIEKSKVAAAEADYKAIKAAALNFYADLGKWPADLTNNNGNDPGFVSNPFTSDPDKSNWNGPYLERWPSKNPWGGKYLYQNDSNHNWDNQAGNDLARYLELQSVPDSASDRLKADLGESMVIQDKSAKKVYILISKD</sequence>
<evidence type="ECO:0000313" key="8">
    <source>
        <dbReference type="Proteomes" id="UP000184375"/>
    </source>
</evidence>
<dbReference type="OrthoDB" id="1911489at2"/>
<evidence type="ECO:0000256" key="2">
    <source>
        <dbReference type="ARBA" id="ARBA00022481"/>
    </source>
</evidence>
<evidence type="ECO:0000313" key="7">
    <source>
        <dbReference type="EMBL" id="SHM30944.1"/>
    </source>
</evidence>
<comment type="subcellular location">
    <subcellularLocation>
        <location evidence="1">Membrane</location>
        <topology evidence="1">Single-pass membrane protein</topology>
    </subcellularLocation>
</comment>
<dbReference type="NCBIfam" id="TIGR02532">
    <property type="entry name" value="IV_pilin_GFxxxE"/>
    <property type="match status" value="1"/>
</dbReference>
<dbReference type="PANTHER" id="PTHR30093:SF44">
    <property type="entry name" value="TYPE II SECRETION SYSTEM CORE PROTEIN G"/>
    <property type="match status" value="1"/>
</dbReference>
<keyword evidence="4 6" id="KW-1133">Transmembrane helix</keyword>
<reference evidence="8" key="1">
    <citation type="submission" date="2016-11" db="EMBL/GenBank/DDBJ databases">
        <authorList>
            <person name="Varghese N."/>
            <person name="Submissions S."/>
        </authorList>
    </citation>
    <scope>NUCLEOTIDE SEQUENCE [LARGE SCALE GENOMIC DNA]</scope>
    <source>
        <strain evidence="8">DSM 18802</strain>
    </source>
</reference>
<keyword evidence="3 6" id="KW-0812">Transmembrane</keyword>
<dbReference type="Proteomes" id="UP000184375">
    <property type="component" value="Unassembled WGS sequence"/>
</dbReference>
<evidence type="ECO:0000256" key="4">
    <source>
        <dbReference type="ARBA" id="ARBA00022989"/>
    </source>
</evidence>
<feature type="transmembrane region" description="Helical" evidence="6">
    <location>
        <begin position="20"/>
        <end position="39"/>
    </location>
</feature>
<gene>
    <name evidence="7" type="ORF">SAMN05660826_00752</name>
</gene>
<dbReference type="Pfam" id="PF07963">
    <property type="entry name" value="N_methyl"/>
    <property type="match status" value="1"/>
</dbReference>
<dbReference type="AlphaFoldDB" id="A0A1M7HR22"/>
<proteinExistence type="predicted"/>
<dbReference type="Gene3D" id="3.30.700.10">
    <property type="entry name" value="Glycoprotein, Type 4 Pilin"/>
    <property type="match status" value="1"/>
</dbReference>
<dbReference type="InterPro" id="IPR012902">
    <property type="entry name" value="N_methyl_site"/>
</dbReference>
<dbReference type="InterPro" id="IPR045584">
    <property type="entry name" value="Pilin-like"/>
</dbReference>
<evidence type="ECO:0000256" key="6">
    <source>
        <dbReference type="SAM" id="Phobius"/>
    </source>
</evidence>
<evidence type="ECO:0000256" key="5">
    <source>
        <dbReference type="ARBA" id="ARBA00023136"/>
    </source>
</evidence>
<protein>
    <submittedName>
        <fullName evidence="7">General secretion pathway protein G</fullName>
    </submittedName>
</protein>
<organism evidence="7 8">
    <name type="scientific">Caldanaerovirga acetigignens</name>
    <dbReference type="NCBI Taxonomy" id="447595"/>
    <lineage>
        <taxon>Bacteria</taxon>
        <taxon>Bacillati</taxon>
        <taxon>Bacillota</taxon>
        <taxon>Clostridia</taxon>
        <taxon>Thermosediminibacterales</taxon>
        <taxon>Thermosediminibacteraceae</taxon>
        <taxon>Caldanaerovirga</taxon>
    </lineage>
</organism>
<accession>A0A1M7HR22</accession>
<dbReference type="EMBL" id="FRCR01000003">
    <property type="protein sequence ID" value="SHM30944.1"/>
    <property type="molecule type" value="Genomic_DNA"/>
</dbReference>
<dbReference type="STRING" id="447595.SAMN05660826_00752"/>
<evidence type="ECO:0000256" key="1">
    <source>
        <dbReference type="ARBA" id="ARBA00004167"/>
    </source>
</evidence>
<dbReference type="Pfam" id="PF22434">
    <property type="entry name" value="PilW_C"/>
    <property type="match status" value="1"/>
</dbReference>
<dbReference type="PANTHER" id="PTHR30093">
    <property type="entry name" value="GENERAL SECRETION PATHWAY PROTEIN G"/>
    <property type="match status" value="1"/>
</dbReference>
<dbReference type="GO" id="GO:0016020">
    <property type="term" value="C:membrane"/>
    <property type="evidence" value="ECO:0007669"/>
    <property type="project" value="UniProtKB-SubCell"/>
</dbReference>
<keyword evidence="5 6" id="KW-0472">Membrane</keyword>
<name>A0A1M7HR22_9FIRM</name>
<evidence type="ECO:0000256" key="3">
    <source>
        <dbReference type="ARBA" id="ARBA00022692"/>
    </source>
</evidence>